<evidence type="ECO:0000313" key="2">
    <source>
        <dbReference type="Proteomes" id="UP000199558"/>
    </source>
</evidence>
<keyword evidence="2" id="KW-1185">Reference proteome</keyword>
<dbReference type="AlphaFoldDB" id="A0A1A9B291"/>
<proteinExistence type="predicted"/>
<gene>
    <name evidence="1" type="ORF">GA0070622_0570</name>
</gene>
<dbReference type="EMBL" id="FLRH01000003">
    <property type="protein sequence ID" value="SBT63615.1"/>
    <property type="molecule type" value="Genomic_DNA"/>
</dbReference>
<protein>
    <recommendedName>
        <fullName evidence="3">DUF4177 domain-containing protein</fullName>
    </recommendedName>
</protein>
<accession>A0A1A9B291</accession>
<organism evidence="1 2">
    <name type="scientific">Micromonospora sediminicola</name>
    <dbReference type="NCBI Taxonomy" id="946078"/>
    <lineage>
        <taxon>Bacteria</taxon>
        <taxon>Bacillati</taxon>
        <taxon>Actinomycetota</taxon>
        <taxon>Actinomycetes</taxon>
        <taxon>Micromonosporales</taxon>
        <taxon>Micromonosporaceae</taxon>
        <taxon>Micromonospora</taxon>
    </lineage>
</organism>
<name>A0A1A9B291_9ACTN</name>
<evidence type="ECO:0008006" key="3">
    <source>
        <dbReference type="Google" id="ProtNLM"/>
    </source>
</evidence>
<sequence>MALVPPQKLAQDRVVTAEAVLGGQVDLRAYPYKHLMVIARHKWGSSGFPPLMEAVEHLSNYGWELVNVLSVGDGHHVYAAVRRTT</sequence>
<reference evidence="2" key="1">
    <citation type="submission" date="2016-06" db="EMBL/GenBank/DDBJ databases">
        <authorList>
            <person name="Varghese N."/>
            <person name="Submissions Spin"/>
        </authorList>
    </citation>
    <scope>NUCLEOTIDE SEQUENCE [LARGE SCALE GENOMIC DNA]</scope>
    <source>
        <strain evidence="2">DSM 45794</strain>
    </source>
</reference>
<evidence type="ECO:0000313" key="1">
    <source>
        <dbReference type="EMBL" id="SBT63615.1"/>
    </source>
</evidence>
<dbReference type="Proteomes" id="UP000199558">
    <property type="component" value="Unassembled WGS sequence"/>
</dbReference>
<dbReference type="OrthoDB" id="4553956at2"/>
<dbReference type="STRING" id="946078.GA0070622_0570"/>
<dbReference type="RefSeq" id="WP_091568006.1">
    <property type="nucleotide sequence ID" value="NZ_FLRH01000003.1"/>
</dbReference>